<feature type="transmembrane region" description="Helical" evidence="8">
    <location>
        <begin position="188"/>
        <end position="208"/>
    </location>
</feature>
<keyword evidence="7" id="KW-0479">Metal-binding</keyword>
<keyword evidence="5 8" id="KW-1133">Transmembrane helix</keyword>
<accession>A0A1J0GC49</accession>
<comment type="similarity">
    <text evidence="2">Belongs to the UPF0073 (Hly-III) family.</text>
</comment>
<evidence type="ECO:0000256" key="5">
    <source>
        <dbReference type="ARBA" id="ARBA00022989"/>
    </source>
</evidence>
<comment type="subcellular location">
    <subcellularLocation>
        <location evidence="1">Cell membrane</location>
        <topology evidence="1">Multi-pass membrane protein</topology>
    </subcellularLocation>
</comment>
<dbReference type="PANTHER" id="PTHR20855:SF3">
    <property type="entry name" value="LD03007P"/>
    <property type="match status" value="1"/>
</dbReference>
<feature type="transmembrane region" description="Helical" evidence="8">
    <location>
        <begin position="100"/>
        <end position="118"/>
    </location>
</feature>
<evidence type="ECO:0000256" key="7">
    <source>
        <dbReference type="PIRSR" id="PIRSR604254-1"/>
    </source>
</evidence>
<dbReference type="GO" id="GO:0005886">
    <property type="term" value="C:plasma membrane"/>
    <property type="evidence" value="ECO:0007669"/>
    <property type="project" value="UniProtKB-SubCell"/>
</dbReference>
<dbReference type="GO" id="GO:0140911">
    <property type="term" value="F:pore-forming activity"/>
    <property type="evidence" value="ECO:0007669"/>
    <property type="project" value="InterPro"/>
</dbReference>
<keyword evidence="10" id="KW-1185">Reference proteome</keyword>
<feature type="transmembrane region" description="Helical" evidence="8">
    <location>
        <begin position="130"/>
        <end position="149"/>
    </location>
</feature>
<reference evidence="10" key="1">
    <citation type="journal article" date="2016" name="Front. Microbiol.">
        <title>Complete Genome Sequence of Clostridium estertheticum DSM 8809, a Microbe Identified in Spoiled Vacuum Packed Beef.</title>
        <authorList>
            <person name="Yu Z."/>
            <person name="Gunn L."/>
            <person name="Brennan E."/>
            <person name="Reid R."/>
            <person name="Wall P.G."/>
            <person name="Gaora O.P."/>
            <person name="Hurley D."/>
            <person name="Bolton D."/>
            <person name="Fanning S."/>
        </authorList>
    </citation>
    <scope>NUCLEOTIDE SEQUENCE [LARGE SCALE GENOMIC DNA]</scope>
    <source>
        <strain evidence="10">DSM 8809</strain>
    </source>
</reference>
<dbReference type="InterPro" id="IPR005744">
    <property type="entry name" value="Hy-lIII"/>
</dbReference>
<evidence type="ECO:0000256" key="6">
    <source>
        <dbReference type="ARBA" id="ARBA00023136"/>
    </source>
</evidence>
<evidence type="ECO:0000256" key="2">
    <source>
        <dbReference type="ARBA" id="ARBA00008488"/>
    </source>
</evidence>
<evidence type="ECO:0000313" key="9">
    <source>
        <dbReference type="EMBL" id="APC38914.1"/>
    </source>
</evidence>
<dbReference type="NCBIfam" id="TIGR01065">
    <property type="entry name" value="hlyIII"/>
    <property type="match status" value="1"/>
</dbReference>
<feature type="binding site" evidence="7">
    <location>
        <position position="193"/>
    </location>
    <ligand>
        <name>Zn(2+)</name>
        <dbReference type="ChEBI" id="CHEBI:29105"/>
    </ligand>
</feature>
<dbReference type="STRING" id="1552.A7L45_01940"/>
<evidence type="ECO:0000313" key="10">
    <source>
        <dbReference type="Proteomes" id="UP000182569"/>
    </source>
</evidence>
<organism evidence="9 10">
    <name type="scientific">Clostridium estertheticum subsp. estertheticum</name>
    <dbReference type="NCBI Taxonomy" id="1552"/>
    <lineage>
        <taxon>Bacteria</taxon>
        <taxon>Bacillati</taxon>
        <taxon>Bacillota</taxon>
        <taxon>Clostridia</taxon>
        <taxon>Eubacteriales</taxon>
        <taxon>Clostridiaceae</taxon>
        <taxon>Clostridium</taxon>
    </lineage>
</organism>
<feature type="transmembrane region" description="Helical" evidence="8">
    <location>
        <begin position="7"/>
        <end position="29"/>
    </location>
</feature>
<dbReference type="EMBL" id="CP015756">
    <property type="protein sequence ID" value="APC38914.1"/>
    <property type="molecule type" value="Genomic_DNA"/>
</dbReference>
<evidence type="ECO:0000256" key="4">
    <source>
        <dbReference type="ARBA" id="ARBA00022692"/>
    </source>
</evidence>
<feature type="binding site" evidence="7">
    <location>
        <position position="60"/>
    </location>
    <ligand>
        <name>Zn(2+)</name>
        <dbReference type="ChEBI" id="CHEBI:29105"/>
    </ligand>
</feature>
<keyword evidence="6 8" id="KW-0472">Membrane</keyword>
<evidence type="ECO:0000256" key="8">
    <source>
        <dbReference type="SAM" id="Phobius"/>
    </source>
</evidence>
<name>A0A1J0GC49_9CLOT</name>
<keyword evidence="3" id="KW-1003">Cell membrane</keyword>
<dbReference type="RefSeq" id="WP_071611210.1">
    <property type="nucleotide sequence ID" value="NZ_CP015756.1"/>
</dbReference>
<feature type="binding site" evidence="7">
    <location>
        <position position="189"/>
    </location>
    <ligand>
        <name>Zn(2+)</name>
        <dbReference type="ChEBI" id="CHEBI:29105"/>
    </ligand>
</feature>
<protein>
    <submittedName>
        <fullName evidence="9">Hemolysin</fullName>
    </submittedName>
</protein>
<dbReference type="KEGG" id="ceu:A7L45_01940"/>
<proteinExistence type="inferred from homology"/>
<feature type="transmembrane region" description="Helical" evidence="8">
    <location>
        <begin position="35"/>
        <end position="53"/>
    </location>
</feature>
<feature type="transmembrane region" description="Helical" evidence="8">
    <location>
        <begin position="155"/>
        <end position="176"/>
    </location>
</feature>
<dbReference type="PANTHER" id="PTHR20855">
    <property type="entry name" value="ADIPOR/PROGESTIN RECEPTOR-RELATED"/>
    <property type="match status" value="1"/>
</dbReference>
<dbReference type="Pfam" id="PF03006">
    <property type="entry name" value="HlyIII"/>
    <property type="match status" value="1"/>
</dbReference>
<dbReference type="Proteomes" id="UP000182569">
    <property type="component" value="Chromosome"/>
</dbReference>
<dbReference type="OrthoDB" id="9813689at2"/>
<dbReference type="AlphaFoldDB" id="A0A1J0GC49"/>
<feature type="transmembrane region" description="Helical" evidence="8">
    <location>
        <begin position="74"/>
        <end position="94"/>
    </location>
</feature>
<evidence type="ECO:0000256" key="1">
    <source>
        <dbReference type="ARBA" id="ARBA00004651"/>
    </source>
</evidence>
<keyword evidence="4 8" id="KW-0812">Transmembrane</keyword>
<keyword evidence="7" id="KW-0862">Zinc</keyword>
<dbReference type="InterPro" id="IPR004254">
    <property type="entry name" value="AdipoR/HlyIII-related"/>
</dbReference>
<dbReference type="GO" id="GO:0046872">
    <property type="term" value="F:metal ion binding"/>
    <property type="evidence" value="ECO:0007669"/>
    <property type="project" value="UniProtKB-KW"/>
</dbReference>
<sequence>MISKTRVSGIIHIVGGVLAIAALVLLIVFSSLKATAWHIVSFSIFGTTLVLLYTMSSLYHMLPVGSKVQKVFRYFDHMAIYLLIAGTYTPIALIPLRGGWGWSMFGVIWGLAIMGIIWKSISTGKSRTVSTILYVLMGWVIIIAFHPMIKTVPIGGLFWLVLGGIFYSIGGIIYGLKKPNFNIPWFGFHEIFHVFIILGSFCHFWMMFNYLMYIR</sequence>
<gene>
    <name evidence="9" type="ORF">A7L45_01940</name>
</gene>
<evidence type="ECO:0000256" key="3">
    <source>
        <dbReference type="ARBA" id="ARBA00022475"/>
    </source>
</evidence>